<dbReference type="InterPro" id="IPR036737">
    <property type="entry name" value="OmpA-like_sf"/>
</dbReference>
<feature type="domain" description="OmpA-like" evidence="6">
    <location>
        <begin position="464"/>
        <end position="583"/>
    </location>
</feature>
<feature type="region of interest" description="Disordered" evidence="4">
    <location>
        <begin position="343"/>
        <end position="362"/>
    </location>
</feature>
<comment type="caution">
    <text evidence="7">The sequence shown here is derived from an EMBL/GenBank/DDBJ whole genome shotgun (WGS) entry which is preliminary data.</text>
</comment>
<evidence type="ECO:0000259" key="6">
    <source>
        <dbReference type="PROSITE" id="PS51123"/>
    </source>
</evidence>
<dbReference type="Pfam" id="PF00691">
    <property type="entry name" value="OmpA"/>
    <property type="match status" value="1"/>
</dbReference>
<dbReference type="SUPFAM" id="SSF103088">
    <property type="entry name" value="OmpA-like"/>
    <property type="match status" value="1"/>
</dbReference>
<organism evidence="7 8">
    <name type="scientific">Burkholderia anthinoferrum</name>
    <dbReference type="NCBI Taxonomy" id="3090833"/>
    <lineage>
        <taxon>Bacteria</taxon>
        <taxon>Pseudomonadati</taxon>
        <taxon>Pseudomonadota</taxon>
        <taxon>Betaproteobacteria</taxon>
        <taxon>Burkholderiales</taxon>
        <taxon>Burkholderiaceae</taxon>
        <taxon>Burkholderia</taxon>
    </lineage>
</organism>
<feature type="transmembrane region" description="Helical" evidence="5">
    <location>
        <begin position="64"/>
        <end position="84"/>
    </location>
</feature>
<sequence length="586" mass="63065">MDLLRRLVASCGGALARLGAARDAEQRRRAPMSMRSIREIGLVWIAMPIVVFGGAWALAGLPDWLSALCIGSAVALAAWFVTWYERRRPAAAPAESAVEDIGGTARELDVIVVVGPYAAALFPREGGRATIRRDDRAVWLLADTPARLNDVMTQVKVARGRFPDAALLPVVPEGDDESVLRREFAQWRIALQAAYCHPECVLPCHVAVYACLGPGEGGAPQTRWFGDSLEFDAPRLKNAIGVSDRLPAIRSQLAESRHADAAGRSALGLAVFEWLDEAALLSSISALSNTVPFALQGASLADIDHTPVRPGAWTRWLIAKTGLQPRVTKPVAGPLPLPRIQASASVSADTAGRPPAPSPADRRAWPLASHVALSSATAVTLAVVISGTVNYRLVERISGDLSTYWNTPSVRITASIDSFERLRAARDEVARNLRDGAPLGAGWGLYPGRALLPRVDVALAAYRPPLTTVEIDSLSLFPSGKATFSPAHAHRELAHVLRLIRENPDQRVLIEGHADSEGSSDANLRLSEARARAIRDWLVVEGGLPVTRFAIQGMGDVRPIADNRSEAGRALNRRVDISLIPDGLRR</sequence>
<dbReference type="EMBL" id="JAWRLE010000013">
    <property type="protein sequence ID" value="MEB2579499.1"/>
    <property type="molecule type" value="Genomic_DNA"/>
</dbReference>
<comment type="subcellular location">
    <subcellularLocation>
        <location evidence="1">Cell outer membrane</location>
    </subcellularLocation>
</comment>
<evidence type="ECO:0000256" key="2">
    <source>
        <dbReference type="ARBA" id="ARBA00023136"/>
    </source>
</evidence>
<dbReference type="InterPro" id="IPR006665">
    <property type="entry name" value="OmpA-like"/>
</dbReference>
<protein>
    <submittedName>
        <fullName evidence="7">OmpA family protein</fullName>
    </submittedName>
</protein>
<dbReference type="PANTHER" id="PTHR30329:SF20">
    <property type="entry name" value="EXPORTED PROTEIN"/>
    <property type="match status" value="1"/>
</dbReference>
<name>A0ABU5WKJ4_9BURK</name>
<keyword evidence="5" id="KW-1133">Transmembrane helix</keyword>
<proteinExistence type="predicted"/>
<gene>
    <name evidence="7" type="ORF">SB593_11090</name>
</gene>
<dbReference type="InterPro" id="IPR006664">
    <property type="entry name" value="OMP_bac"/>
</dbReference>
<keyword evidence="2 3" id="KW-0472">Membrane</keyword>
<feature type="transmembrane region" description="Helical" evidence="5">
    <location>
        <begin position="37"/>
        <end position="58"/>
    </location>
</feature>
<evidence type="ECO:0000256" key="5">
    <source>
        <dbReference type="SAM" id="Phobius"/>
    </source>
</evidence>
<evidence type="ECO:0000313" key="7">
    <source>
        <dbReference type="EMBL" id="MEB2579499.1"/>
    </source>
</evidence>
<evidence type="ECO:0000313" key="8">
    <source>
        <dbReference type="Proteomes" id="UP001304467"/>
    </source>
</evidence>
<dbReference type="PROSITE" id="PS51123">
    <property type="entry name" value="OMPA_2"/>
    <property type="match status" value="1"/>
</dbReference>
<dbReference type="Proteomes" id="UP001304467">
    <property type="component" value="Unassembled WGS sequence"/>
</dbReference>
<evidence type="ECO:0000256" key="1">
    <source>
        <dbReference type="ARBA" id="ARBA00004442"/>
    </source>
</evidence>
<dbReference type="InterPro" id="IPR050330">
    <property type="entry name" value="Bact_OuterMem_StrucFunc"/>
</dbReference>
<evidence type="ECO:0000256" key="3">
    <source>
        <dbReference type="PROSITE-ProRule" id="PRU00473"/>
    </source>
</evidence>
<keyword evidence="5" id="KW-0812">Transmembrane</keyword>
<reference evidence="7 8" key="1">
    <citation type="journal article" date="2023" name="Front. Microbiol.">
        <title>Genomic analyses of Burkholderia respiratory isolates indicates two evolutionarily distinct B. anthina clades.</title>
        <authorList>
            <person name="Pham A."/>
            <person name="Volmer J.G."/>
            <person name="Chambers D.C."/>
            <person name="Smith D.J."/>
            <person name="Reid D.W."/>
            <person name="Burr L."/>
            <person name="Wells T.J."/>
        </authorList>
    </citation>
    <scope>NUCLEOTIDE SEQUENCE [LARGE SCALE GENOMIC DNA]</scope>
    <source>
        <strain evidence="7 8">BCCIQ07A</strain>
    </source>
</reference>
<dbReference type="PANTHER" id="PTHR30329">
    <property type="entry name" value="STATOR ELEMENT OF FLAGELLAR MOTOR COMPLEX"/>
    <property type="match status" value="1"/>
</dbReference>
<accession>A0ABU5WKJ4</accession>
<dbReference type="RefSeq" id="WP_226094363.1">
    <property type="nucleotide sequence ID" value="NZ_JAWRKY010000005.1"/>
</dbReference>
<dbReference type="PRINTS" id="PR01021">
    <property type="entry name" value="OMPADOMAIN"/>
</dbReference>
<evidence type="ECO:0000256" key="4">
    <source>
        <dbReference type="SAM" id="MobiDB-lite"/>
    </source>
</evidence>
<keyword evidence="8" id="KW-1185">Reference proteome</keyword>
<dbReference type="Gene3D" id="3.30.1330.60">
    <property type="entry name" value="OmpA-like domain"/>
    <property type="match status" value="1"/>
</dbReference>
<dbReference type="CDD" id="cd07185">
    <property type="entry name" value="OmpA_C-like"/>
    <property type="match status" value="1"/>
</dbReference>